<dbReference type="GO" id="GO:1904680">
    <property type="term" value="F:peptide transmembrane transporter activity"/>
    <property type="evidence" value="ECO:0007669"/>
    <property type="project" value="TreeGrafter"/>
</dbReference>
<dbReference type="RefSeq" id="WP_211466246.1">
    <property type="nucleotide sequence ID" value="NZ_JAGSXH010000018.1"/>
</dbReference>
<dbReference type="Gene3D" id="3.10.105.10">
    <property type="entry name" value="Dipeptide-binding Protein, Domain 3"/>
    <property type="match status" value="1"/>
</dbReference>
<dbReference type="InterPro" id="IPR039424">
    <property type="entry name" value="SBP_5"/>
</dbReference>
<dbReference type="Pfam" id="PF00496">
    <property type="entry name" value="SBP_bac_5"/>
    <property type="match status" value="1"/>
</dbReference>
<dbReference type="EMBL" id="JAGSXH010000018">
    <property type="protein sequence ID" value="MBS2962984.1"/>
    <property type="molecule type" value="Genomic_DNA"/>
</dbReference>
<organism evidence="3 4">
    <name type="scientific">Actinocrinis puniceicyclus</name>
    <dbReference type="NCBI Taxonomy" id="977794"/>
    <lineage>
        <taxon>Bacteria</taxon>
        <taxon>Bacillati</taxon>
        <taxon>Actinomycetota</taxon>
        <taxon>Actinomycetes</taxon>
        <taxon>Catenulisporales</taxon>
        <taxon>Actinospicaceae</taxon>
        <taxon>Actinocrinis</taxon>
    </lineage>
</organism>
<dbReference type="Gene3D" id="3.40.190.10">
    <property type="entry name" value="Periplasmic binding protein-like II"/>
    <property type="match status" value="1"/>
</dbReference>
<accession>A0A8J7WNB4</accession>
<dbReference type="Gene3D" id="3.90.76.10">
    <property type="entry name" value="Dipeptide-binding Protein, Domain 1"/>
    <property type="match status" value="1"/>
</dbReference>
<feature type="signal peptide" evidence="1">
    <location>
        <begin position="1"/>
        <end position="31"/>
    </location>
</feature>
<dbReference type="InterPro" id="IPR030678">
    <property type="entry name" value="Peptide/Ni-bd"/>
</dbReference>
<name>A0A8J7WNB4_9ACTN</name>
<keyword evidence="4" id="KW-1185">Reference proteome</keyword>
<gene>
    <name evidence="3" type="ORF">KGA66_08010</name>
</gene>
<reference evidence="3" key="1">
    <citation type="submission" date="2021-04" db="EMBL/GenBank/DDBJ databases">
        <title>Genome based classification of Actinospica acidithermotolerans sp. nov., an actinobacterium isolated from an Indonesian hot spring.</title>
        <authorList>
            <person name="Kusuma A.B."/>
            <person name="Putra K.E."/>
            <person name="Nafisah S."/>
            <person name="Loh J."/>
            <person name="Nouioui I."/>
            <person name="Goodfellow M."/>
        </authorList>
    </citation>
    <scope>NUCLEOTIDE SEQUENCE</scope>
    <source>
        <strain evidence="3">DSM 45618</strain>
    </source>
</reference>
<dbReference type="GO" id="GO:0042597">
    <property type="term" value="C:periplasmic space"/>
    <property type="evidence" value="ECO:0007669"/>
    <property type="project" value="UniProtKB-ARBA"/>
</dbReference>
<evidence type="ECO:0000259" key="2">
    <source>
        <dbReference type="Pfam" id="PF00496"/>
    </source>
</evidence>
<dbReference type="PROSITE" id="PS51257">
    <property type="entry name" value="PROKAR_LIPOPROTEIN"/>
    <property type="match status" value="1"/>
</dbReference>
<sequence>MFRFIPASGRRPGVTRPHLAIAAAVCALALAGCSGGGTGSQTSSQLSVQFPGPPISLDPAKAGNGGSAMFVSLAYDPLIFLSGSGDLAPDLATKWGFTDHANEVFELTLRSGVTFSDGSGLDATAAAASMNYFLHAGGGLVGNVGPVAKIEAVSPATVRITYKAPTPEAALTLTQYNGMGNLIGPKGLANPQSLLTSSDGTGQFIYDGAGSVADNRYVYKKNPHYFQPSAQHFDSAVVRVINNPNAVLSAAQTGQVQFASGSANTAAAAKQAGLKVETAPFFNWSLNLVDRQGAVSPALADVRVRQAIALAFDRPAIAKAMAGSYASGSDQVLLPGTDGYDSNIGYGYDVAKAKSLLAQAGFPNGFKLTILTESLLDVNNTYSQAIVDALGNIGIDATLHVQTTGIAQFVGDALSKKYAAIIFPTAGTTMSQLDSQITHGLFNPFGSADGQLDSIMQQAATADSAQARTAQYQQASRRLQELAWTVPIFATQSVYYTAAGLQNFQASVLNPNPMPVGPTADLSWRLK</sequence>
<dbReference type="GO" id="GO:0043190">
    <property type="term" value="C:ATP-binding cassette (ABC) transporter complex"/>
    <property type="evidence" value="ECO:0007669"/>
    <property type="project" value="InterPro"/>
</dbReference>
<feature type="chain" id="PRO_5039160849" description="Solute-binding protein family 5 domain-containing protein" evidence="1">
    <location>
        <begin position="32"/>
        <end position="527"/>
    </location>
</feature>
<dbReference type="SUPFAM" id="SSF53850">
    <property type="entry name" value="Periplasmic binding protein-like II"/>
    <property type="match status" value="1"/>
</dbReference>
<dbReference type="Proteomes" id="UP000677913">
    <property type="component" value="Unassembled WGS sequence"/>
</dbReference>
<comment type="caution">
    <text evidence="3">The sequence shown here is derived from an EMBL/GenBank/DDBJ whole genome shotgun (WGS) entry which is preliminary data.</text>
</comment>
<dbReference type="PANTHER" id="PTHR30290">
    <property type="entry name" value="PERIPLASMIC BINDING COMPONENT OF ABC TRANSPORTER"/>
    <property type="match status" value="1"/>
</dbReference>
<dbReference type="GO" id="GO:0015833">
    <property type="term" value="P:peptide transport"/>
    <property type="evidence" value="ECO:0007669"/>
    <property type="project" value="TreeGrafter"/>
</dbReference>
<dbReference type="InterPro" id="IPR000914">
    <property type="entry name" value="SBP_5_dom"/>
</dbReference>
<evidence type="ECO:0000256" key="1">
    <source>
        <dbReference type="SAM" id="SignalP"/>
    </source>
</evidence>
<feature type="domain" description="Solute-binding protein family 5" evidence="2">
    <location>
        <begin position="87"/>
        <end position="428"/>
    </location>
</feature>
<dbReference type="AlphaFoldDB" id="A0A8J7WNB4"/>
<keyword evidence="1" id="KW-0732">Signal</keyword>
<evidence type="ECO:0000313" key="4">
    <source>
        <dbReference type="Proteomes" id="UP000677913"/>
    </source>
</evidence>
<evidence type="ECO:0000313" key="3">
    <source>
        <dbReference type="EMBL" id="MBS2962984.1"/>
    </source>
</evidence>
<dbReference type="PIRSF" id="PIRSF002741">
    <property type="entry name" value="MppA"/>
    <property type="match status" value="1"/>
</dbReference>
<protein>
    <recommendedName>
        <fullName evidence="2">Solute-binding protein family 5 domain-containing protein</fullName>
    </recommendedName>
</protein>
<proteinExistence type="predicted"/>